<sequence length="126" mass="14087">MLDTHVLLWALTEPARLSEPIRAAVADRRTELFVSAASAWEIATKQRLGKLPQAEVLTRAYRQHLARLAVDSIPVTDEHALLAGSLEWQHRDPFDRMIAAQCMTESLPLATADEAFRTVSGVQVLW</sequence>
<dbReference type="InterPro" id="IPR002716">
    <property type="entry name" value="PIN_dom"/>
</dbReference>
<keyword evidence="1" id="KW-0540">Nuclease</keyword>
<evidence type="ECO:0000313" key="7">
    <source>
        <dbReference type="Proteomes" id="UP000605897"/>
    </source>
</evidence>
<keyword evidence="7" id="KW-1185">Reference proteome</keyword>
<dbReference type="CDD" id="cd09872">
    <property type="entry name" value="PIN_Sll0205-like"/>
    <property type="match status" value="1"/>
</dbReference>
<dbReference type="Proteomes" id="UP000605897">
    <property type="component" value="Unassembled WGS sequence"/>
</dbReference>
<keyword evidence="3" id="KW-0378">Hydrolase</keyword>
<keyword evidence="4" id="KW-0460">Magnesium</keyword>
<name>A0ABQ3I9H4_9PSEU</name>
<evidence type="ECO:0000259" key="5">
    <source>
        <dbReference type="Pfam" id="PF01850"/>
    </source>
</evidence>
<dbReference type="InterPro" id="IPR029060">
    <property type="entry name" value="PIN-like_dom_sf"/>
</dbReference>
<dbReference type="PANTHER" id="PTHR36173:SF2">
    <property type="entry name" value="RIBONUCLEASE VAPC16"/>
    <property type="match status" value="1"/>
</dbReference>
<feature type="domain" description="PIN" evidence="5">
    <location>
        <begin position="1"/>
        <end position="120"/>
    </location>
</feature>
<dbReference type="Gene3D" id="3.40.50.1010">
    <property type="entry name" value="5'-nuclease"/>
    <property type="match status" value="1"/>
</dbReference>
<gene>
    <name evidence="6" type="ORF">GCM10017786_00310</name>
</gene>
<organism evidence="6 7">
    <name type="scientific">Amycolatopsis deserti</name>
    <dbReference type="NCBI Taxonomy" id="185696"/>
    <lineage>
        <taxon>Bacteria</taxon>
        <taxon>Bacillati</taxon>
        <taxon>Actinomycetota</taxon>
        <taxon>Actinomycetes</taxon>
        <taxon>Pseudonocardiales</taxon>
        <taxon>Pseudonocardiaceae</taxon>
        <taxon>Amycolatopsis</taxon>
    </lineage>
</organism>
<dbReference type="Pfam" id="PF01850">
    <property type="entry name" value="PIN"/>
    <property type="match status" value="1"/>
</dbReference>
<dbReference type="EMBL" id="BNAU01000001">
    <property type="protein sequence ID" value="GHE75550.1"/>
    <property type="molecule type" value="Genomic_DNA"/>
</dbReference>
<protein>
    <submittedName>
        <fullName evidence="6">Twitching motility protein PilT</fullName>
    </submittedName>
</protein>
<evidence type="ECO:0000256" key="3">
    <source>
        <dbReference type="ARBA" id="ARBA00022801"/>
    </source>
</evidence>
<reference evidence="7" key="1">
    <citation type="journal article" date="2019" name="Int. J. Syst. Evol. Microbiol.">
        <title>The Global Catalogue of Microorganisms (GCM) 10K type strain sequencing project: providing services to taxonomists for standard genome sequencing and annotation.</title>
        <authorList>
            <consortium name="The Broad Institute Genomics Platform"/>
            <consortium name="The Broad Institute Genome Sequencing Center for Infectious Disease"/>
            <person name="Wu L."/>
            <person name="Ma J."/>
        </authorList>
    </citation>
    <scope>NUCLEOTIDE SEQUENCE [LARGE SCALE GENOMIC DNA]</scope>
    <source>
        <strain evidence="7">CGMCC 4.7677</strain>
    </source>
</reference>
<evidence type="ECO:0000313" key="6">
    <source>
        <dbReference type="EMBL" id="GHE75550.1"/>
    </source>
</evidence>
<dbReference type="InterPro" id="IPR041705">
    <property type="entry name" value="PIN_Sll0205"/>
</dbReference>
<proteinExistence type="predicted"/>
<dbReference type="InterPro" id="IPR052919">
    <property type="entry name" value="TA_system_RNase"/>
</dbReference>
<comment type="caution">
    <text evidence="6">The sequence shown here is derived from an EMBL/GenBank/DDBJ whole genome shotgun (WGS) entry which is preliminary data.</text>
</comment>
<evidence type="ECO:0000256" key="4">
    <source>
        <dbReference type="ARBA" id="ARBA00022842"/>
    </source>
</evidence>
<evidence type="ECO:0000256" key="2">
    <source>
        <dbReference type="ARBA" id="ARBA00022723"/>
    </source>
</evidence>
<dbReference type="PANTHER" id="PTHR36173">
    <property type="entry name" value="RIBONUCLEASE VAPC16-RELATED"/>
    <property type="match status" value="1"/>
</dbReference>
<accession>A0ABQ3I9H4</accession>
<dbReference type="SUPFAM" id="SSF88723">
    <property type="entry name" value="PIN domain-like"/>
    <property type="match status" value="1"/>
</dbReference>
<keyword evidence="2" id="KW-0479">Metal-binding</keyword>
<evidence type="ECO:0000256" key="1">
    <source>
        <dbReference type="ARBA" id="ARBA00022722"/>
    </source>
</evidence>